<keyword evidence="2" id="KW-0677">Repeat</keyword>
<evidence type="ECO:0000313" key="8">
    <source>
        <dbReference type="RefSeq" id="XP_011506209.1"/>
    </source>
</evidence>
<dbReference type="PROSITE" id="PS50297">
    <property type="entry name" value="ANK_REP_REGION"/>
    <property type="match status" value="2"/>
</dbReference>
<evidence type="ECO:0000256" key="2">
    <source>
        <dbReference type="ARBA" id="ARBA00022737"/>
    </source>
</evidence>
<dbReference type="PANTHER" id="PTHR24119:SF0">
    <property type="entry name" value="ACYL-COA-BINDING DOMAIN-CONTAINING PROTEIN 6"/>
    <property type="match status" value="1"/>
</dbReference>
<name>A0AAJ6YXJ7_9HYME</name>
<dbReference type="PROSITE" id="PS51228">
    <property type="entry name" value="ACB_2"/>
    <property type="match status" value="1"/>
</dbReference>
<dbReference type="Gene3D" id="1.25.40.20">
    <property type="entry name" value="Ankyrin repeat-containing domain"/>
    <property type="match status" value="2"/>
</dbReference>
<evidence type="ECO:0000259" key="6">
    <source>
        <dbReference type="PROSITE" id="PS51228"/>
    </source>
</evidence>
<dbReference type="PROSITE" id="PS50088">
    <property type="entry name" value="ANK_REPEAT"/>
    <property type="match status" value="2"/>
</dbReference>
<dbReference type="PRINTS" id="PR00689">
    <property type="entry name" value="ACOABINDINGP"/>
</dbReference>
<feature type="domain" description="ACB" evidence="6">
    <location>
        <begin position="11"/>
        <end position="96"/>
    </location>
</feature>
<dbReference type="Pfam" id="PF00887">
    <property type="entry name" value="ACBP"/>
    <property type="match status" value="1"/>
</dbReference>
<reference evidence="8" key="1">
    <citation type="submission" date="2025-08" db="UniProtKB">
        <authorList>
            <consortium name="RefSeq"/>
        </authorList>
    </citation>
    <scope>IDENTIFICATION</scope>
</reference>
<dbReference type="InterPro" id="IPR000582">
    <property type="entry name" value="Acyl-CoA-binding_protein"/>
</dbReference>
<dbReference type="AlphaFoldDB" id="A0AAJ6YXJ7"/>
<dbReference type="Gene3D" id="1.20.80.10">
    <property type="match status" value="1"/>
</dbReference>
<dbReference type="GeneID" id="105368758"/>
<accession>A0AAJ6YXJ7</accession>
<dbReference type="RefSeq" id="XP_011506209.1">
    <property type="nucleotide sequence ID" value="XM_011507907.1"/>
</dbReference>
<organism evidence="7 8">
    <name type="scientific">Ceratosolen solmsi marchali</name>
    <dbReference type="NCBI Taxonomy" id="326594"/>
    <lineage>
        <taxon>Eukaryota</taxon>
        <taxon>Metazoa</taxon>
        <taxon>Ecdysozoa</taxon>
        <taxon>Arthropoda</taxon>
        <taxon>Hexapoda</taxon>
        <taxon>Insecta</taxon>
        <taxon>Pterygota</taxon>
        <taxon>Neoptera</taxon>
        <taxon>Endopterygota</taxon>
        <taxon>Hymenoptera</taxon>
        <taxon>Apocrita</taxon>
        <taxon>Proctotrupomorpha</taxon>
        <taxon>Chalcidoidea</taxon>
        <taxon>Agaonidae</taxon>
        <taxon>Agaoninae</taxon>
        <taxon>Ceratosolen</taxon>
    </lineage>
</organism>
<evidence type="ECO:0000256" key="5">
    <source>
        <dbReference type="PROSITE-ProRule" id="PRU00023"/>
    </source>
</evidence>
<keyword evidence="4" id="KW-0446">Lipid-binding</keyword>
<feature type="repeat" description="ANK" evidence="5">
    <location>
        <begin position="154"/>
        <end position="186"/>
    </location>
</feature>
<protein>
    <recommendedName>
        <fullName evidence="1">Acyl-CoA-binding domain-containing protein 6</fullName>
    </recommendedName>
</protein>
<keyword evidence="3 5" id="KW-0040">ANK repeat</keyword>
<dbReference type="SUPFAM" id="SSF47027">
    <property type="entry name" value="Acyl-CoA binding protein"/>
    <property type="match status" value="1"/>
</dbReference>
<dbReference type="InterPro" id="IPR002110">
    <property type="entry name" value="Ankyrin_rpt"/>
</dbReference>
<dbReference type="KEGG" id="csol:105368758"/>
<dbReference type="GO" id="GO:0000062">
    <property type="term" value="F:fatty-acyl-CoA binding"/>
    <property type="evidence" value="ECO:0007669"/>
    <property type="project" value="InterPro"/>
</dbReference>
<evidence type="ECO:0000313" key="7">
    <source>
        <dbReference type="Proteomes" id="UP000695007"/>
    </source>
</evidence>
<dbReference type="Proteomes" id="UP000695007">
    <property type="component" value="Unplaced"/>
</dbReference>
<dbReference type="InterPro" id="IPR014352">
    <property type="entry name" value="FERM/acyl-CoA-bd_prot_sf"/>
</dbReference>
<dbReference type="InterPro" id="IPR035984">
    <property type="entry name" value="Acyl-CoA-binding_sf"/>
</dbReference>
<dbReference type="Pfam" id="PF12796">
    <property type="entry name" value="Ank_2"/>
    <property type="match status" value="1"/>
</dbReference>
<keyword evidence="7" id="KW-1185">Reference proteome</keyword>
<dbReference type="InterPro" id="IPR036770">
    <property type="entry name" value="Ankyrin_rpt-contain_sf"/>
</dbReference>
<sequence>MANLNYETLELQQVFNNAAAHLQSLAPQLSATQLLMFYSLYKQATCGPCYISMPSVYQIQAKRKWEAWKSLGNMSKEIAMECYINNLGKLDPTWEKDACSKIQGWAMVSKMLSTDIELNDTDKTLLDWVKDCNEEQVQIYLSHNKQDIHLKDENGMLPIHWAADRGNLQILKYLIEAGSDVNVADEDGQTPLHYAASCGHKEIVKYFLSLNVDLIKDNCGMLPKDVADQTLSTMF</sequence>
<dbReference type="SMART" id="SM00248">
    <property type="entry name" value="ANK"/>
    <property type="match status" value="2"/>
</dbReference>
<evidence type="ECO:0000256" key="3">
    <source>
        <dbReference type="ARBA" id="ARBA00023043"/>
    </source>
</evidence>
<proteinExistence type="predicted"/>
<dbReference type="SUPFAM" id="SSF48403">
    <property type="entry name" value="Ankyrin repeat"/>
    <property type="match status" value="1"/>
</dbReference>
<gene>
    <name evidence="8" type="primary">LOC105368758</name>
</gene>
<dbReference type="PANTHER" id="PTHR24119">
    <property type="entry name" value="ACYL-COA-BINDING DOMAIN-CONTAINING PROTEIN 6"/>
    <property type="match status" value="1"/>
</dbReference>
<evidence type="ECO:0000256" key="1">
    <source>
        <dbReference type="ARBA" id="ARBA00018419"/>
    </source>
</evidence>
<evidence type="ECO:0000256" key="4">
    <source>
        <dbReference type="ARBA" id="ARBA00023121"/>
    </source>
</evidence>
<feature type="repeat" description="ANK" evidence="5">
    <location>
        <begin position="187"/>
        <end position="219"/>
    </location>
</feature>